<dbReference type="RefSeq" id="WP_238746236.1">
    <property type="nucleotide sequence ID" value="NZ_JAKOOW010000017.1"/>
</dbReference>
<dbReference type="Proteomes" id="UP001298424">
    <property type="component" value="Unassembled WGS sequence"/>
</dbReference>
<sequence>MQVEPSYYNLSRPADYYFCVGDCAFIDFINHGDAVCLRRISFDGYGCCDVETAQAIALDAHDSAAIKRIWQHYAFEETVSEPELFKQIVKRTLTANRHLLWEDALAEYDLIEAA</sequence>
<evidence type="ECO:0000313" key="2">
    <source>
        <dbReference type="Proteomes" id="UP001298424"/>
    </source>
</evidence>
<evidence type="ECO:0000313" key="1">
    <source>
        <dbReference type="EMBL" id="MCG6503693.1"/>
    </source>
</evidence>
<name>A0ABS9NLM0_9NEIS</name>
<gene>
    <name evidence="1" type="ORF">MB824_04170</name>
</gene>
<protein>
    <submittedName>
        <fullName evidence="1">Uncharacterized protein</fullName>
    </submittedName>
</protein>
<reference evidence="1 2" key="1">
    <citation type="submission" date="2022-02" db="EMBL/GenBank/DDBJ databases">
        <title>Genome sequence data of Kingella unionensis sp. nov. strain CICC 24913 (CCUG 75125).</title>
        <authorList>
            <person name="Xiao M."/>
        </authorList>
    </citation>
    <scope>NUCLEOTIDE SEQUENCE [LARGE SCALE GENOMIC DNA]</scope>
    <source>
        <strain evidence="1 2">CICC 24913</strain>
    </source>
</reference>
<organism evidence="1 2">
    <name type="scientific">Kingella pumchi</name>
    <dbReference type="NCBI Taxonomy" id="2779506"/>
    <lineage>
        <taxon>Bacteria</taxon>
        <taxon>Pseudomonadati</taxon>
        <taxon>Pseudomonadota</taxon>
        <taxon>Betaproteobacteria</taxon>
        <taxon>Neisseriales</taxon>
        <taxon>Neisseriaceae</taxon>
        <taxon>Kingella</taxon>
    </lineage>
</organism>
<dbReference type="EMBL" id="JAKOOW010000017">
    <property type="protein sequence ID" value="MCG6503693.1"/>
    <property type="molecule type" value="Genomic_DNA"/>
</dbReference>
<keyword evidence="2" id="KW-1185">Reference proteome</keyword>
<proteinExistence type="predicted"/>
<accession>A0ABS9NLM0</accession>
<comment type="caution">
    <text evidence="1">The sequence shown here is derived from an EMBL/GenBank/DDBJ whole genome shotgun (WGS) entry which is preliminary data.</text>
</comment>